<accession>U3CGR9</accession>
<reference evidence="2 3" key="1">
    <citation type="submission" date="2013-09" db="EMBL/GenBank/DDBJ databases">
        <title>Whole genome shotgun sequence of Vibrio ezurae NBRC 102218.</title>
        <authorList>
            <person name="Yoshida I."/>
            <person name="Hosoyama A."/>
            <person name="Numata M."/>
            <person name="Hashimoto M."/>
            <person name="Hosoyama Y."/>
            <person name="Tsuchikane K."/>
            <person name="Noguchi M."/>
            <person name="Hirakata S."/>
            <person name="Ichikawa N."/>
            <person name="Ohji S."/>
            <person name="Yamazoe A."/>
            <person name="Fujita N."/>
        </authorList>
    </citation>
    <scope>NUCLEOTIDE SEQUENCE [LARGE SCALE GENOMIC DNA]</scope>
    <source>
        <strain evidence="2 3">NBRC 102218</strain>
    </source>
</reference>
<evidence type="ECO:0008006" key="4">
    <source>
        <dbReference type="Google" id="ProtNLM"/>
    </source>
</evidence>
<evidence type="ECO:0000256" key="1">
    <source>
        <dbReference type="SAM" id="SignalP"/>
    </source>
</evidence>
<feature type="chain" id="PRO_5004639361" description="Outer membrane protein beta-barrel domain-containing protein" evidence="1">
    <location>
        <begin position="31"/>
        <end position="208"/>
    </location>
</feature>
<dbReference type="Proteomes" id="UP000016562">
    <property type="component" value="Unassembled WGS sequence"/>
</dbReference>
<organism evidence="2 3">
    <name type="scientific">Vibrio ezurae NBRC 102218</name>
    <dbReference type="NCBI Taxonomy" id="1219080"/>
    <lineage>
        <taxon>Bacteria</taxon>
        <taxon>Pseudomonadati</taxon>
        <taxon>Pseudomonadota</taxon>
        <taxon>Gammaproteobacteria</taxon>
        <taxon>Vibrionales</taxon>
        <taxon>Vibrionaceae</taxon>
        <taxon>Vibrio</taxon>
    </lineage>
</organism>
<proteinExistence type="predicted"/>
<dbReference type="EMBL" id="BATM01000035">
    <property type="protein sequence ID" value="GAD80409.1"/>
    <property type="molecule type" value="Genomic_DNA"/>
</dbReference>
<sequence>MGIQIGKNVNKNNSITIAIVALCASFSVNAQTSGNIRTIGHKNNIDHENMIQLGVGLGHSSYSDGFALNAYAQRNTRNSIGWRGQLGFSGGVEDTKNYSDVMNRPYSWHRRTPENDVNSAITFSIAPTYTLDISQPISFWAGPEYAYTKKYLSYHSNYSMGDYYLEGKTRSLLGVAAGINATTSSGWNLGIAYSSTTKAVFSDIGTTF</sequence>
<dbReference type="AlphaFoldDB" id="U3CGR9"/>
<keyword evidence="3" id="KW-1185">Reference proteome</keyword>
<protein>
    <recommendedName>
        <fullName evidence="4">Outer membrane protein beta-barrel domain-containing protein</fullName>
    </recommendedName>
</protein>
<evidence type="ECO:0000313" key="2">
    <source>
        <dbReference type="EMBL" id="GAD80409.1"/>
    </source>
</evidence>
<dbReference type="STRING" id="1219080.VEZ01S_35_00300"/>
<comment type="caution">
    <text evidence="2">The sequence shown here is derived from an EMBL/GenBank/DDBJ whole genome shotgun (WGS) entry which is preliminary data.</text>
</comment>
<gene>
    <name evidence="2" type="ORF">VEZ01S_35_00300</name>
</gene>
<keyword evidence="1" id="KW-0732">Signal</keyword>
<feature type="signal peptide" evidence="1">
    <location>
        <begin position="1"/>
        <end position="30"/>
    </location>
</feature>
<dbReference type="eggNOG" id="ENOG5031P3W">
    <property type="taxonomic scope" value="Bacteria"/>
</dbReference>
<name>U3CGR9_9VIBR</name>
<evidence type="ECO:0000313" key="3">
    <source>
        <dbReference type="Proteomes" id="UP000016562"/>
    </source>
</evidence>